<protein>
    <submittedName>
        <fullName evidence="3">Carbohydrate-binding domain-containing protein</fullName>
    </submittedName>
</protein>
<dbReference type="Pfam" id="PF14262">
    <property type="entry name" value="Cthe_2159"/>
    <property type="match status" value="1"/>
</dbReference>
<feature type="signal peptide" evidence="2">
    <location>
        <begin position="1"/>
        <end position="28"/>
    </location>
</feature>
<feature type="region of interest" description="Disordered" evidence="1">
    <location>
        <begin position="412"/>
        <end position="436"/>
    </location>
</feature>
<dbReference type="Proteomes" id="UP000561011">
    <property type="component" value="Unassembled WGS sequence"/>
</dbReference>
<comment type="caution">
    <text evidence="3">The sequence shown here is derived from an EMBL/GenBank/DDBJ whole genome shotgun (WGS) entry which is preliminary data.</text>
</comment>
<name>A0A853EP08_9MICO</name>
<proteinExistence type="predicted"/>
<dbReference type="AlphaFoldDB" id="A0A853EP08"/>
<feature type="compositionally biased region" description="Gly residues" evidence="1">
    <location>
        <begin position="420"/>
        <end position="435"/>
    </location>
</feature>
<keyword evidence="2" id="KW-0732">Signal</keyword>
<dbReference type="PROSITE" id="PS51257">
    <property type="entry name" value="PROKAR_LIPOPROTEIN"/>
    <property type="match status" value="1"/>
</dbReference>
<organism evidence="3 4">
    <name type="scientific">Sanguibacter inulinus</name>
    <dbReference type="NCBI Taxonomy" id="60922"/>
    <lineage>
        <taxon>Bacteria</taxon>
        <taxon>Bacillati</taxon>
        <taxon>Actinomycetota</taxon>
        <taxon>Actinomycetes</taxon>
        <taxon>Micrococcales</taxon>
        <taxon>Sanguibacteraceae</taxon>
        <taxon>Sanguibacter</taxon>
    </lineage>
</organism>
<evidence type="ECO:0000256" key="1">
    <source>
        <dbReference type="SAM" id="MobiDB-lite"/>
    </source>
</evidence>
<reference evidence="3 4" key="1">
    <citation type="submission" date="2020-07" db="EMBL/GenBank/DDBJ databases">
        <title>MOT database genomes.</title>
        <authorList>
            <person name="Joseph S."/>
            <person name="Aduse-Opoku J."/>
            <person name="Hashim A."/>
            <person name="Wade W."/>
            <person name="Curtis M."/>
        </authorList>
    </citation>
    <scope>NUCLEOTIDE SEQUENCE [LARGE SCALE GENOMIC DNA]</scope>
    <source>
        <strain evidence="3 4">DSM 100099</strain>
    </source>
</reference>
<sequence length="605" mass="57994">MRRPARLTALAPLLALALVAGCSPTSTAGTSTESPGSTSSTSSAETETVATTVADATGDVAGDHDEASDYEWDTSAEIAVSLDGDTASSDSAAVVVDGSTVTITASGTYRLSGELTDGQVVVDSADDGVVRLVFDGVDIARSTSAPVVITDAGKAMIVLAEGSINSVSDADTYVYPDSATDEPDGAIFSTADLTITGTGALSVDASAGDGIVSKDGLVISGGDLTVTATDDAVRGKDYVVVKDSELSSPTITATAGGDGLKSTNVDDTTLGYVSVSGGTLDLTTDGDGIQAETHAIVSGGTLSIVAAGGSTGTVLADVSSKGIKGTASVRLSGGTVDVDSADDALHSDGQVAVSGGALTLASGDDGVHADGALTVSAGTVVVRASYEGLEAASITLSGGDLDVTATDDGINVSGGADSSGTGGPAGMGGGGGMGGEETFTADAETFLLVSGGTLTVDAGGDGLDSNGSISITGGTTTVDGPTDGGNGAIDANSGVEVSGGVLVAAGSAGMAVSPAASSPQASTMVVFDAAQPAGTTVSLVAEDGTVVASYTPAKSFQTVVFSTPDLVAGATYTITSGGTVSGDEVDGLVLGGTLSGSTDAGSVTV</sequence>
<keyword evidence="4" id="KW-1185">Reference proteome</keyword>
<evidence type="ECO:0000313" key="3">
    <source>
        <dbReference type="EMBL" id="NYS92216.1"/>
    </source>
</evidence>
<feature type="chain" id="PRO_5033013772" evidence="2">
    <location>
        <begin position="29"/>
        <end position="605"/>
    </location>
</feature>
<feature type="region of interest" description="Disordered" evidence="1">
    <location>
        <begin position="24"/>
        <end position="48"/>
    </location>
</feature>
<accession>A0A853EP08</accession>
<evidence type="ECO:0000256" key="2">
    <source>
        <dbReference type="SAM" id="SignalP"/>
    </source>
</evidence>
<dbReference type="InterPro" id="IPR025584">
    <property type="entry name" value="Cthe_2159"/>
</dbReference>
<gene>
    <name evidence="3" type="ORF">HZZ10_01510</name>
</gene>
<dbReference type="RefSeq" id="WP_179912141.1">
    <property type="nucleotide sequence ID" value="NZ_JACBYE010000002.1"/>
</dbReference>
<evidence type="ECO:0000313" key="4">
    <source>
        <dbReference type="Proteomes" id="UP000561011"/>
    </source>
</evidence>
<dbReference type="EMBL" id="JACBYE010000002">
    <property type="protein sequence ID" value="NYS92216.1"/>
    <property type="molecule type" value="Genomic_DNA"/>
</dbReference>